<sequence length="160" mass="18038">MEIPGSSPCILRFCTERTFSPSLFLPLFLSLFLSFDERPTRYLPYRTPRGFFSFGAFGDTCTELRERAAYVLINNKVLTHIAVLKLQELSVLLYFYVASRNPAIALRSAHIGVRSGGLEPPLVDLWVSQGEMGELVPACIRVTAYYPLKKDSPITFLLNI</sequence>
<gene>
    <name evidence="1" type="ORF">TSAR_003780</name>
</gene>
<dbReference type="AlphaFoldDB" id="A0A232FHH4"/>
<evidence type="ECO:0000313" key="1">
    <source>
        <dbReference type="EMBL" id="OXU30194.1"/>
    </source>
</evidence>
<accession>A0A232FHH4</accession>
<evidence type="ECO:0000313" key="2">
    <source>
        <dbReference type="Proteomes" id="UP000215335"/>
    </source>
</evidence>
<proteinExistence type="predicted"/>
<keyword evidence="2" id="KW-1185">Reference proteome</keyword>
<name>A0A232FHH4_9HYME</name>
<protein>
    <submittedName>
        <fullName evidence="1">Uncharacterized protein</fullName>
    </submittedName>
</protein>
<comment type="caution">
    <text evidence="1">The sequence shown here is derived from an EMBL/GenBank/DDBJ whole genome shotgun (WGS) entry which is preliminary data.</text>
</comment>
<organism evidence="1 2">
    <name type="scientific">Trichomalopsis sarcophagae</name>
    <dbReference type="NCBI Taxonomy" id="543379"/>
    <lineage>
        <taxon>Eukaryota</taxon>
        <taxon>Metazoa</taxon>
        <taxon>Ecdysozoa</taxon>
        <taxon>Arthropoda</taxon>
        <taxon>Hexapoda</taxon>
        <taxon>Insecta</taxon>
        <taxon>Pterygota</taxon>
        <taxon>Neoptera</taxon>
        <taxon>Endopterygota</taxon>
        <taxon>Hymenoptera</taxon>
        <taxon>Apocrita</taxon>
        <taxon>Proctotrupomorpha</taxon>
        <taxon>Chalcidoidea</taxon>
        <taxon>Pteromalidae</taxon>
        <taxon>Pteromalinae</taxon>
        <taxon>Trichomalopsis</taxon>
    </lineage>
</organism>
<reference evidence="1 2" key="1">
    <citation type="journal article" date="2017" name="Curr. Biol.">
        <title>The Evolution of Venom by Co-option of Single-Copy Genes.</title>
        <authorList>
            <person name="Martinson E.O."/>
            <person name="Mrinalini"/>
            <person name="Kelkar Y.D."/>
            <person name="Chang C.H."/>
            <person name="Werren J.H."/>
        </authorList>
    </citation>
    <scope>NUCLEOTIDE SEQUENCE [LARGE SCALE GENOMIC DNA]</scope>
    <source>
        <strain evidence="1 2">Alberta</strain>
        <tissue evidence="1">Whole body</tissue>
    </source>
</reference>
<dbReference type="EMBL" id="NNAY01000186">
    <property type="protein sequence ID" value="OXU30194.1"/>
    <property type="molecule type" value="Genomic_DNA"/>
</dbReference>
<dbReference type="Proteomes" id="UP000215335">
    <property type="component" value="Unassembled WGS sequence"/>
</dbReference>